<evidence type="ECO:0000256" key="6">
    <source>
        <dbReference type="ARBA" id="ARBA00022989"/>
    </source>
</evidence>
<name>A0A9P0D7Y2_9CUCU</name>
<feature type="transmembrane region" description="Helical" evidence="9">
    <location>
        <begin position="107"/>
        <end position="129"/>
    </location>
</feature>
<sequence length="541" mass="59105">MGINTNTEKSKIEIRIEGTEEEDGKHVVLADTVIIKGKDRVVRNSRISVPKSSLVDVYSQRSSLGVYSIYGGGVSVESQFRKDQARLSIVSIKSEKEKLDQEKWYQILLQVSVPFFIAGIGTIGAGIVLSEVTKFKVFQEVSALFVLIPALLGLKGNLDMCLASRLSTQANLGKFENREELIKIIIGNVLLVQIQSIVASCVVSVFAVAVSAVLNGNFVWVHTLLLAAASTLTATISCFTLDLVLVSVIVLAHKLKLNPDNIATPMAASIGDVVSLLTLSIWARYLHTFHLSHTWILGVILGFYIVILLPIWVLIVRQNQYTKDVLAHGWTPVITSLFISGSGGIVLDAAVDRFSGYAVFQPIINGIGGNLVSVQASRVSTMLHKTSFEGVIPLHTKQWATPFQALISGVLPAKSARLLIALSIPGHILFAFVADLIYSKGAVSLNPFFLMTYIAVGFIQIVFLLYICHLMVHTMWKFRMDPDNSAIPYLTALGDLFGSTLLLVGFILMQAIGHEYEKKGTVKKIDWTISTTTPSSNLKFG</sequence>
<protein>
    <recommendedName>
        <fullName evidence="10">SLC41A/MgtE integral membrane domain-containing protein</fullName>
    </recommendedName>
</protein>
<dbReference type="InterPro" id="IPR036739">
    <property type="entry name" value="SLC41_membr_dom_sf"/>
</dbReference>
<reference evidence="11" key="1">
    <citation type="submission" date="2022-01" db="EMBL/GenBank/DDBJ databases">
        <authorList>
            <person name="King R."/>
        </authorList>
    </citation>
    <scope>NUCLEOTIDE SEQUENCE</scope>
</reference>
<dbReference type="Gene3D" id="1.10.357.20">
    <property type="entry name" value="SLC41 divalent cation transporters, integral membrane domain"/>
    <property type="match status" value="2"/>
</dbReference>
<dbReference type="InterPro" id="IPR006667">
    <property type="entry name" value="SLC41_membr_dom"/>
</dbReference>
<feature type="transmembrane region" description="Helical" evidence="9">
    <location>
        <begin position="295"/>
        <end position="315"/>
    </location>
</feature>
<gene>
    <name evidence="11" type="ORF">PSYICH_LOCUS12919</name>
</gene>
<evidence type="ECO:0000256" key="1">
    <source>
        <dbReference type="ARBA" id="ARBA00004141"/>
    </source>
</evidence>
<feature type="transmembrane region" description="Helical" evidence="9">
    <location>
        <begin position="220"/>
        <end position="250"/>
    </location>
</feature>
<dbReference type="FunFam" id="1.10.357.20:FF:000001">
    <property type="entry name" value="Solute carrier family 41 member 2"/>
    <property type="match status" value="1"/>
</dbReference>
<feature type="domain" description="SLC41A/MgtE integral membrane" evidence="10">
    <location>
        <begin position="361"/>
        <end position="503"/>
    </location>
</feature>
<keyword evidence="8 9" id="KW-0472">Membrane</keyword>
<keyword evidence="3" id="KW-0813">Transport</keyword>
<feature type="transmembrane region" description="Helical" evidence="9">
    <location>
        <begin position="327"/>
        <end position="347"/>
    </location>
</feature>
<dbReference type="PANTHER" id="PTHR16228:SF26">
    <property type="entry name" value="SOLUTE CARRIER FAMILY 41 MEMBER 1-LIKE PROTEIN"/>
    <property type="match status" value="1"/>
</dbReference>
<comment type="similarity">
    <text evidence="2">Belongs to the SLC41A transporter family.</text>
</comment>
<evidence type="ECO:0000259" key="10">
    <source>
        <dbReference type="Pfam" id="PF01769"/>
    </source>
</evidence>
<dbReference type="Proteomes" id="UP001153636">
    <property type="component" value="Chromosome 6"/>
</dbReference>
<feature type="transmembrane region" description="Helical" evidence="9">
    <location>
        <begin position="141"/>
        <end position="163"/>
    </location>
</feature>
<evidence type="ECO:0000256" key="4">
    <source>
        <dbReference type="ARBA" id="ARBA00022692"/>
    </source>
</evidence>
<keyword evidence="5" id="KW-0460">Magnesium</keyword>
<dbReference type="PANTHER" id="PTHR16228">
    <property type="entry name" value="DIVALENT CATION TRANSPORTER SOLUTE CARRIER FAMILY 41"/>
    <property type="match status" value="1"/>
</dbReference>
<dbReference type="InterPro" id="IPR045349">
    <property type="entry name" value="SLC41A1-3"/>
</dbReference>
<evidence type="ECO:0000256" key="3">
    <source>
        <dbReference type="ARBA" id="ARBA00022448"/>
    </source>
</evidence>
<organism evidence="11 12">
    <name type="scientific">Psylliodes chrysocephalus</name>
    <dbReference type="NCBI Taxonomy" id="3402493"/>
    <lineage>
        <taxon>Eukaryota</taxon>
        <taxon>Metazoa</taxon>
        <taxon>Ecdysozoa</taxon>
        <taxon>Arthropoda</taxon>
        <taxon>Hexapoda</taxon>
        <taxon>Insecta</taxon>
        <taxon>Pterygota</taxon>
        <taxon>Neoptera</taxon>
        <taxon>Endopterygota</taxon>
        <taxon>Coleoptera</taxon>
        <taxon>Polyphaga</taxon>
        <taxon>Cucujiformia</taxon>
        <taxon>Chrysomeloidea</taxon>
        <taxon>Chrysomelidae</taxon>
        <taxon>Galerucinae</taxon>
        <taxon>Alticini</taxon>
        <taxon>Psylliodes</taxon>
    </lineage>
</organism>
<dbReference type="AlphaFoldDB" id="A0A9P0D7Y2"/>
<evidence type="ECO:0000256" key="5">
    <source>
        <dbReference type="ARBA" id="ARBA00022842"/>
    </source>
</evidence>
<comment type="subcellular location">
    <subcellularLocation>
        <location evidence="1">Membrane</location>
        <topology evidence="1">Multi-pass membrane protein</topology>
    </subcellularLocation>
</comment>
<keyword evidence="12" id="KW-1185">Reference proteome</keyword>
<feature type="transmembrane region" description="Helical" evidence="9">
    <location>
        <begin position="487"/>
        <end position="509"/>
    </location>
</feature>
<dbReference type="OrthoDB" id="5791097at2759"/>
<dbReference type="Pfam" id="PF01769">
    <property type="entry name" value="MgtE"/>
    <property type="match status" value="2"/>
</dbReference>
<feature type="domain" description="SLC41A/MgtE integral membrane" evidence="10">
    <location>
        <begin position="148"/>
        <end position="280"/>
    </location>
</feature>
<accession>A0A9P0D7Y2</accession>
<feature type="transmembrane region" description="Helical" evidence="9">
    <location>
        <begin position="184"/>
        <end position="214"/>
    </location>
</feature>
<dbReference type="SUPFAM" id="SSF161093">
    <property type="entry name" value="MgtE membrane domain-like"/>
    <property type="match status" value="2"/>
</dbReference>
<dbReference type="GO" id="GO:0008324">
    <property type="term" value="F:monoatomic cation transmembrane transporter activity"/>
    <property type="evidence" value="ECO:0007669"/>
    <property type="project" value="InterPro"/>
</dbReference>
<dbReference type="GO" id="GO:0005886">
    <property type="term" value="C:plasma membrane"/>
    <property type="evidence" value="ECO:0007669"/>
    <property type="project" value="TreeGrafter"/>
</dbReference>
<keyword evidence="4 9" id="KW-0812">Transmembrane</keyword>
<dbReference type="EMBL" id="OV651818">
    <property type="protein sequence ID" value="CAH1111873.1"/>
    <property type="molecule type" value="Genomic_DNA"/>
</dbReference>
<evidence type="ECO:0000256" key="9">
    <source>
        <dbReference type="SAM" id="Phobius"/>
    </source>
</evidence>
<evidence type="ECO:0000256" key="2">
    <source>
        <dbReference type="ARBA" id="ARBA00009749"/>
    </source>
</evidence>
<evidence type="ECO:0000256" key="8">
    <source>
        <dbReference type="ARBA" id="ARBA00023136"/>
    </source>
</evidence>
<proteinExistence type="inferred from homology"/>
<feature type="transmembrane region" description="Helical" evidence="9">
    <location>
        <begin position="450"/>
        <end position="472"/>
    </location>
</feature>
<evidence type="ECO:0000256" key="7">
    <source>
        <dbReference type="ARBA" id="ARBA00023065"/>
    </source>
</evidence>
<evidence type="ECO:0000313" key="12">
    <source>
        <dbReference type="Proteomes" id="UP001153636"/>
    </source>
</evidence>
<keyword evidence="6 9" id="KW-1133">Transmembrane helix</keyword>
<feature type="transmembrane region" description="Helical" evidence="9">
    <location>
        <begin position="418"/>
        <end position="438"/>
    </location>
</feature>
<evidence type="ECO:0000313" key="11">
    <source>
        <dbReference type="EMBL" id="CAH1111873.1"/>
    </source>
</evidence>
<keyword evidence="7" id="KW-0406">Ion transport</keyword>
<feature type="transmembrane region" description="Helical" evidence="9">
    <location>
        <begin position="262"/>
        <end position="283"/>
    </location>
</feature>